<organism evidence="5 6">
    <name type="scientific">Flavobacterium arcticum</name>
    <dbReference type="NCBI Taxonomy" id="1784713"/>
    <lineage>
        <taxon>Bacteria</taxon>
        <taxon>Pseudomonadati</taxon>
        <taxon>Bacteroidota</taxon>
        <taxon>Flavobacteriia</taxon>
        <taxon>Flavobacteriales</taxon>
        <taxon>Flavobacteriaceae</taxon>
        <taxon>Flavobacterium</taxon>
    </lineage>
</organism>
<evidence type="ECO:0000313" key="6">
    <source>
        <dbReference type="Proteomes" id="UP000253951"/>
    </source>
</evidence>
<dbReference type="NCBIfam" id="TIGR04183">
    <property type="entry name" value="Por_Secre_tail"/>
    <property type="match status" value="1"/>
</dbReference>
<sequence length="995" mass="106681">MLILLSNQLKLFEMKKHLQWTIYSLLISILFIPEAYSQVNFSEDFESFLPYDYPGSGTDFWTSDESSCGGDISLATNLYYDPWWGDGLDVAETVTPSIGTSNGGVITLSYDYKLLTYGDLDPVENSDDWGFFQVLYATSESGPFTLLETVDTSNHIVSGDCATRIVDFSASVGAEVYLKLYAEIDNYDNDFYIFIDNIEATQAEPVECVGTPTASVAQASLVTVCNTETVTLSLSPGYTDDGLSIQWQTSTNGVDYTDVETGGDGPNYTTTQLENTWYQAIITCIASSESVTSTPVMVTSTGLPCYCDIEFDSNVEPITYVGFAGIDNTTSATVDGTPGVENFTSLTPAEVIAGQTYTITLEGNTNGTYETPFTVYIDFNQNGVLDDEGEVFLAGSVDSSSGEDGEQAITEIEIPVTAMEGVTYMRVLKLFDEYSTDPCSSEDGVGYGQAEDYLINIMPSAQLDYVNLQYPSTMDLEVGNTGTVYAQAYEPGVTEGPGAGTGVVAWIGVNDEDTDPSTWTTWILAEYNTSVTGNNDEFMADIGDGLAAGTYYYASRFQLESGSYTYGGYTATGGGYWDGVTNVSGVLTITCDTEAPIADAEQTFCLDASVQDLVADSAEGDTILWYADETGGEPLEAATLLVDEAMYYASLTPDEGCESETRTAVVAHVVTVESATVESVQPTCVESSGTIEVTAPLGTEYEYSIDGMVYQSSPIFEGVLSGTYDVYVSEEGCFAVATSVVIELAPEAPEAPTVSTIVQPTCIAPTGSLEVTSSAGIDAVYSIDGVNYQSSSTFEDLDPGSYMVSVQNNEGCISESIAVVIDAVPVVPAPTGSSTQQFDYDSDMLVYPIVGQIVVEGIDDAMYTWYASEADALAGENAISLNTEMTESATYYVTQTVDGCESEPFAVTVDIVLGREDFATGTFTYHPNPVNDILNLSYTNVIESVEVFNLIGQKVIGQYGNQKEMTVNMAELSAGTYLVKVTSDGASKTIKVVKK</sequence>
<gene>
    <name evidence="5" type="ORF">DVK85_00520</name>
</gene>
<dbReference type="Proteomes" id="UP000253951">
    <property type="component" value="Chromosome"/>
</dbReference>
<accession>A0A345H885</accession>
<dbReference type="InterPro" id="IPR026444">
    <property type="entry name" value="Secre_tail"/>
</dbReference>
<dbReference type="InterPro" id="IPR044023">
    <property type="entry name" value="Ig_7"/>
</dbReference>
<dbReference type="EMBL" id="CP031188">
    <property type="protein sequence ID" value="AXG72795.1"/>
    <property type="molecule type" value="Genomic_DNA"/>
</dbReference>
<dbReference type="Pfam" id="PF18962">
    <property type="entry name" value="Por_Secre_tail"/>
    <property type="match status" value="1"/>
</dbReference>
<feature type="domain" description="GEVED" evidence="4">
    <location>
        <begin position="373"/>
        <end position="456"/>
    </location>
</feature>
<dbReference type="Pfam" id="PF20009">
    <property type="entry name" value="GEVED"/>
    <property type="match status" value="1"/>
</dbReference>
<dbReference type="KEGG" id="fat:DVK85_00520"/>
<proteinExistence type="predicted"/>
<dbReference type="AlphaFoldDB" id="A0A345H885"/>
<dbReference type="InterPro" id="IPR045474">
    <property type="entry name" value="GEVED"/>
</dbReference>
<feature type="domain" description="Secretion system C-terminal sorting" evidence="2">
    <location>
        <begin position="927"/>
        <end position="992"/>
    </location>
</feature>
<evidence type="ECO:0000259" key="2">
    <source>
        <dbReference type="Pfam" id="PF18962"/>
    </source>
</evidence>
<evidence type="ECO:0000259" key="3">
    <source>
        <dbReference type="Pfam" id="PF19081"/>
    </source>
</evidence>
<name>A0A345H885_9FLAO</name>
<protein>
    <submittedName>
        <fullName evidence="5">T9SS C-terminal target domain-containing protein</fullName>
    </submittedName>
</protein>
<dbReference type="Pfam" id="PF19081">
    <property type="entry name" value="Ig_7"/>
    <property type="match status" value="1"/>
</dbReference>
<keyword evidence="1" id="KW-0732">Signal</keyword>
<keyword evidence="6" id="KW-1185">Reference proteome</keyword>
<evidence type="ECO:0000259" key="4">
    <source>
        <dbReference type="Pfam" id="PF20009"/>
    </source>
</evidence>
<reference evidence="5 6" key="1">
    <citation type="submission" date="2018-07" db="EMBL/GenBank/DDBJ databases">
        <title>Complete genome sequence of Flavobacterium arcticum type strain SM1502T.</title>
        <authorList>
            <person name="Li Y."/>
            <person name="Li D.-D."/>
        </authorList>
    </citation>
    <scope>NUCLEOTIDE SEQUENCE [LARGE SCALE GENOMIC DNA]</scope>
    <source>
        <strain evidence="5 6">SM1502</strain>
    </source>
</reference>
<dbReference type="OrthoDB" id="1447704at2"/>
<evidence type="ECO:0000313" key="5">
    <source>
        <dbReference type="EMBL" id="AXG72795.1"/>
    </source>
</evidence>
<evidence type="ECO:0000256" key="1">
    <source>
        <dbReference type="ARBA" id="ARBA00022729"/>
    </source>
</evidence>
<feature type="domain" description="Ig-like" evidence="3">
    <location>
        <begin position="595"/>
        <end position="669"/>
    </location>
</feature>